<accession>F6XG59</accession>
<name>F6XG59_CIOIN</name>
<dbReference type="OMA" id="ELANHCH"/>
<evidence type="ECO:0000256" key="1">
    <source>
        <dbReference type="SAM" id="MobiDB-lite"/>
    </source>
</evidence>
<dbReference type="GeneID" id="100187420"/>
<dbReference type="GeneTree" id="ENSGT00390000007608"/>
<dbReference type="EMBL" id="EAAA01001790">
    <property type="status" value="NOT_ANNOTATED_CDS"/>
    <property type="molecule type" value="Genomic_DNA"/>
</dbReference>
<feature type="region of interest" description="Disordered" evidence="1">
    <location>
        <begin position="113"/>
        <end position="136"/>
    </location>
</feature>
<dbReference type="AlphaFoldDB" id="F6XG59"/>
<sequence>MDRSMRHLLLLGCFLFVLFIVSSEAKTFRLRGLVRSRRNPNKVIRRQLGALNSRILLRRGGKFRIQKCGPILGTACAELANHCHSSVLSKRSITDKDQKPQLPAFRKRMAKKLKRSRRRRRCRQKKNCRKRKTLRRVQKPKQPLKVTCGVCRSYCW</sequence>
<reference evidence="3" key="3">
    <citation type="submission" date="2025-08" db="UniProtKB">
        <authorList>
            <consortium name="Ensembl"/>
        </authorList>
    </citation>
    <scope>IDENTIFICATION</scope>
</reference>
<accession>A0A1W2WMT6</accession>
<dbReference type="Proteomes" id="UP000008144">
    <property type="component" value="Chromosome 3"/>
</dbReference>
<protein>
    <submittedName>
        <fullName evidence="3">Uncharacterized LOC100187420</fullName>
    </submittedName>
</protein>
<dbReference type="Ensembl" id="ENSCINT00000019977.3">
    <property type="protein sequence ID" value="ENSCINP00000019977.3"/>
    <property type="gene ID" value="ENSCING00000009857.3"/>
</dbReference>
<reference evidence="3" key="4">
    <citation type="submission" date="2025-09" db="UniProtKB">
        <authorList>
            <consortium name="Ensembl"/>
        </authorList>
    </citation>
    <scope>IDENTIFICATION</scope>
</reference>
<evidence type="ECO:0000256" key="2">
    <source>
        <dbReference type="SAM" id="SignalP"/>
    </source>
</evidence>
<feature type="signal peptide" evidence="2">
    <location>
        <begin position="1"/>
        <end position="25"/>
    </location>
</feature>
<proteinExistence type="predicted"/>
<dbReference type="HOGENOM" id="CLU_1739871_0_0_1"/>
<dbReference type="InParanoid" id="F6XG59"/>
<gene>
    <name evidence="3" type="primary">LOC100187420</name>
</gene>
<dbReference type="RefSeq" id="XP_002131477.1">
    <property type="nucleotide sequence ID" value="XM_002131441.4"/>
</dbReference>
<keyword evidence="4" id="KW-1185">Reference proteome</keyword>
<dbReference type="KEGG" id="cin:100187420"/>
<reference evidence="4" key="1">
    <citation type="journal article" date="2002" name="Science">
        <title>The draft genome of Ciona intestinalis: insights into chordate and vertebrate origins.</title>
        <authorList>
            <person name="Dehal P."/>
            <person name="Satou Y."/>
            <person name="Campbell R.K."/>
            <person name="Chapman J."/>
            <person name="Degnan B."/>
            <person name="De Tomaso A."/>
            <person name="Davidson B."/>
            <person name="Di Gregorio A."/>
            <person name="Gelpke M."/>
            <person name="Goodstein D.M."/>
            <person name="Harafuji N."/>
            <person name="Hastings K.E."/>
            <person name="Ho I."/>
            <person name="Hotta K."/>
            <person name="Huang W."/>
            <person name="Kawashima T."/>
            <person name="Lemaire P."/>
            <person name="Martinez D."/>
            <person name="Meinertzhagen I.A."/>
            <person name="Necula S."/>
            <person name="Nonaka M."/>
            <person name="Putnam N."/>
            <person name="Rash S."/>
            <person name="Saiga H."/>
            <person name="Satake M."/>
            <person name="Terry A."/>
            <person name="Yamada L."/>
            <person name="Wang H.G."/>
            <person name="Awazu S."/>
            <person name="Azumi K."/>
            <person name="Boore J."/>
            <person name="Branno M."/>
            <person name="Chin-Bow S."/>
            <person name="DeSantis R."/>
            <person name="Doyle S."/>
            <person name="Francino P."/>
            <person name="Keys D.N."/>
            <person name="Haga S."/>
            <person name="Hayashi H."/>
            <person name="Hino K."/>
            <person name="Imai K.S."/>
            <person name="Inaba K."/>
            <person name="Kano S."/>
            <person name="Kobayashi K."/>
            <person name="Kobayashi M."/>
            <person name="Lee B.I."/>
            <person name="Makabe K.W."/>
            <person name="Manohar C."/>
            <person name="Matassi G."/>
            <person name="Medina M."/>
            <person name="Mochizuki Y."/>
            <person name="Mount S."/>
            <person name="Morishita T."/>
            <person name="Miura S."/>
            <person name="Nakayama A."/>
            <person name="Nishizaka S."/>
            <person name="Nomoto H."/>
            <person name="Ohta F."/>
            <person name="Oishi K."/>
            <person name="Rigoutsos I."/>
            <person name="Sano M."/>
            <person name="Sasaki A."/>
            <person name="Sasakura Y."/>
            <person name="Shoguchi E."/>
            <person name="Shin-i T."/>
            <person name="Spagnuolo A."/>
            <person name="Stainier D."/>
            <person name="Suzuki M.M."/>
            <person name="Tassy O."/>
            <person name="Takatori N."/>
            <person name="Tokuoka M."/>
            <person name="Yagi K."/>
            <person name="Yoshizaki F."/>
            <person name="Wada S."/>
            <person name="Zhang C."/>
            <person name="Hyatt P.D."/>
            <person name="Larimer F."/>
            <person name="Detter C."/>
            <person name="Doggett N."/>
            <person name="Glavina T."/>
            <person name="Hawkins T."/>
            <person name="Richardson P."/>
            <person name="Lucas S."/>
            <person name="Kohara Y."/>
            <person name="Levine M."/>
            <person name="Satoh N."/>
            <person name="Rokhsar D.S."/>
        </authorList>
    </citation>
    <scope>NUCLEOTIDE SEQUENCE [LARGE SCALE GENOMIC DNA]</scope>
</reference>
<reference evidence="3" key="2">
    <citation type="journal article" date="2008" name="Genome Biol.">
        <title>Improved genome assembly and evidence-based global gene model set for the chordate Ciona intestinalis: new insight into intron and operon populations.</title>
        <authorList>
            <person name="Satou Y."/>
            <person name="Mineta K."/>
            <person name="Ogasawara M."/>
            <person name="Sasakura Y."/>
            <person name="Shoguchi E."/>
            <person name="Ueno K."/>
            <person name="Yamada L."/>
            <person name="Matsumoto J."/>
            <person name="Wasserscheid J."/>
            <person name="Dewar K."/>
            <person name="Wiley G.B."/>
            <person name="Macmil S.L."/>
            <person name="Roe B.A."/>
            <person name="Zeller R.W."/>
            <person name="Hastings K.E."/>
            <person name="Lemaire P."/>
            <person name="Lindquist E."/>
            <person name="Endo T."/>
            <person name="Hotta K."/>
            <person name="Inaba K."/>
        </authorList>
    </citation>
    <scope>NUCLEOTIDE SEQUENCE [LARGE SCALE GENOMIC DNA]</scope>
    <source>
        <strain evidence="3">wild type</strain>
    </source>
</reference>
<evidence type="ECO:0000313" key="4">
    <source>
        <dbReference type="Proteomes" id="UP000008144"/>
    </source>
</evidence>
<feature type="chain" id="PRO_5014090394" evidence="2">
    <location>
        <begin position="26"/>
        <end position="156"/>
    </location>
</feature>
<organism evidence="3 4">
    <name type="scientific">Ciona intestinalis</name>
    <name type="common">Transparent sea squirt</name>
    <name type="synonym">Ascidia intestinalis</name>
    <dbReference type="NCBI Taxonomy" id="7719"/>
    <lineage>
        <taxon>Eukaryota</taxon>
        <taxon>Metazoa</taxon>
        <taxon>Chordata</taxon>
        <taxon>Tunicata</taxon>
        <taxon>Ascidiacea</taxon>
        <taxon>Phlebobranchia</taxon>
        <taxon>Cionidae</taxon>
        <taxon>Ciona</taxon>
    </lineage>
</organism>
<evidence type="ECO:0000313" key="3">
    <source>
        <dbReference type="Ensembl" id="ENSCINP00000019977.3"/>
    </source>
</evidence>
<keyword evidence="2" id="KW-0732">Signal</keyword>